<dbReference type="InterPro" id="IPR050583">
    <property type="entry name" value="Mycobacterial_A85_antigen"/>
</dbReference>
<evidence type="ECO:0000256" key="1">
    <source>
        <dbReference type="SAM" id="Phobius"/>
    </source>
</evidence>
<dbReference type="RefSeq" id="WP_190247640.1">
    <property type="nucleotide sequence ID" value="NZ_BMPI01000001.1"/>
</dbReference>
<dbReference type="Proteomes" id="UP000642070">
    <property type="component" value="Unassembled WGS sequence"/>
</dbReference>
<feature type="transmembrane region" description="Helical" evidence="1">
    <location>
        <begin position="99"/>
        <end position="117"/>
    </location>
</feature>
<reference evidence="2" key="1">
    <citation type="journal article" date="2014" name="Int. J. Syst. Evol. Microbiol.">
        <title>Complete genome sequence of Corynebacterium casei LMG S-19264T (=DSM 44701T), isolated from a smear-ripened cheese.</title>
        <authorList>
            <consortium name="US DOE Joint Genome Institute (JGI-PGF)"/>
            <person name="Walter F."/>
            <person name="Albersmeier A."/>
            <person name="Kalinowski J."/>
            <person name="Ruckert C."/>
        </authorList>
    </citation>
    <scope>NUCLEOTIDE SEQUENCE</scope>
    <source>
        <strain evidence="2">JCM 19831</strain>
    </source>
</reference>
<keyword evidence="1" id="KW-0472">Membrane</keyword>
<gene>
    <name evidence="2" type="ORF">GCM10007977_000790</name>
</gene>
<dbReference type="Gene3D" id="3.40.50.1820">
    <property type="entry name" value="alpha/beta hydrolase"/>
    <property type="match status" value="1"/>
</dbReference>
<evidence type="ECO:0008006" key="4">
    <source>
        <dbReference type="Google" id="ProtNLM"/>
    </source>
</evidence>
<feature type="transmembrane region" description="Helical" evidence="1">
    <location>
        <begin position="33"/>
        <end position="56"/>
    </location>
</feature>
<keyword evidence="1" id="KW-1133">Transmembrane helix</keyword>
<dbReference type="InterPro" id="IPR029058">
    <property type="entry name" value="AB_hydrolase_fold"/>
</dbReference>
<dbReference type="PANTHER" id="PTHR48098:SF1">
    <property type="entry name" value="DIACYLGLYCEROL ACYLTRANSFERASE_MYCOLYLTRANSFERASE AG85A"/>
    <property type="match status" value="1"/>
</dbReference>
<dbReference type="PANTHER" id="PTHR48098">
    <property type="entry name" value="ENTEROCHELIN ESTERASE-RELATED"/>
    <property type="match status" value="1"/>
</dbReference>
<keyword evidence="1" id="KW-0812">Transmembrane</keyword>
<feature type="transmembrane region" description="Helical" evidence="1">
    <location>
        <begin position="68"/>
        <end position="87"/>
    </location>
</feature>
<keyword evidence="3" id="KW-1185">Reference proteome</keyword>
<dbReference type="EMBL" id="BMPI01000001">
    <property type="protein sequence ID" value="GGM03268.1"/>
    <property type="molecule type" value="Genomic_DNA"/>
</dbReference>
<reference evidence="2" key="2">
    <citation type="submission" date="2020-09" db="EMBL/GenBank/DDBJ databases">
        <authorList>
            <person name="Sun Q."/>
            <person name="Ohkuma M."/>
        </authorList>
    </citation>
    <scope>NUCLEOTIDE SEQUENCE</scope>
    <source>
        <strain evidence="2">JCM 19831</strain>
    </source>
</reference>
<dbReference type="Pfam" id="PF00756">
    <property type="entry name" value="Esterase"/>
    <property type="match status" value="1"/>
</dbReference>
<organism evidence="2 3">
    <name type="scientific">Dactylosporangium sucinum</name>
    <dbReference type="NCBI Taxonomy" id="1424081"/>
    <lineage>
        <taxon>Bacteria</taxon>
        <taxon>Bacillati</taxon>
        <taxon>Actinomycetota</taxon>
        <taxon>Actinomycetes</taxon>
        <taxon>Micromonosporales</taxon>
        <taxon>Micromonosporaceae</taxon>
        <taxon>Dactylosporangium</taxon>
    </lineage>
</organism>
<evidence type="ECO:0000313" key="3">
    <source>
        <dbReference type="Proteomes" id="UP000642070"/>
    </source>
</evidence>
<dbReference type="AlphaFoldDB" id="A0A917SY52"/>
<protein>
    <recommendedName>
        <fullName evidence="4">Esterase</fullName>
    </recommendedName>
</protein>
<dbReference type="SUPFAM" id="SSF53474">
    <property type="entry name" value="alpha/beta-Hydrolases"/>
    <property type="match status" value="1"/>
</dbReference>
<dbReference type="InterPro" id="IPR000801">
    <property type="entry name" value="Esterase-like"/>
</dbReference>
<evidence type="ECO:0000313" key="2">
    <source>
        <dbReference type="EMBL" id="GGM03268.1"/>
    </source>
</evidence>
<dbReference type="GO" id="GO:0016747">
    <property type="term" value="F:acyltransferase activity, transferring groups other than amino-acyl groups"/>
    <property type="evidence" value="ECO:0007669"/>
    <property type="project" value="TreeGrafter"/>
</dbReference>
<proteinExistence type="predicted"/>
<accession>A0A917SY52</accession>
<comment type="caution">
    <text evidence="2">The sequence shown here is derived from an EMBL/GenBank/DDBJ whole genome shotgun (WGS) entry which is preliminary data.</text>
</comment>
<name>A0A917SY52_9ACTN</name>
<sequence length="441" mass="46515">MSLNRSTICIAAVVAVLLALVLGTGAGLFDGVPLLSPAAATAIELLALAALVGSWARRDPRWLSRTLPLLWGFALVLTVATVVTLRVTATIRDRYPPVFAAWFALAVAAIAGVPLALSRPGLLRRIAAVCAVPLTIAGGLLVVNQAYAVWPNVGDLLGHTHALGDGELDRTLRAPPPQVRERGVLGSYDMPATVSHFQHRPGYVYLPPAYFTADRPNLPVVVMLAGVPGWTSQWPQAGDAVTTAARYAAAHHGVAPVLVFVDQNGGTHRDTECVDGTLGNAETFLTADVPAFVTGALHLRHDAATWAVVGFSEGGTCAADLVLRHPDVFRHLVDLGGEARPTLRGPRLTLHTLFDGSAAAERAHDPVHLLATRRYDQVSAWFAAGADDPGGIVTARQLARAAAAAGVTCHEFTGDGGHNWQFARTAFARVLPQLGQDLGIR</sequence>
<feature type="transmembrane region" description="Helical" evidence="1">
    <location>
        <begin position="126"/>
        <end position="150"/>
    </location>
</feature>